<accession>A0ABU8GVW0</accession>
<dbReference type="EMBL" id="JBBAYM010000490">
    <property type="protein sequence ID" value="MEI5617332.1"/>
    <property type="molecule type" value="Genomic_DNA"/>
</dbReference>
<reference evidence="2 3" key="1">
    <citation type="submission" date="2024-03" db="EMBL/GenBank/DDBJ databases">
        <title>First Report of Pectobacterium brasiliscabiei causing potato scab in china.</title>
        <authorList>
            <person name="Handique U."/>
        </authorList>
    </citation>
    <scope>NUCLEOTIDE SEQUENCE [LARGE SCALE GENOMIC DNA]</scope>
    <source>
        <strain evidence="2 3">ZRIMU1503</strain>
    </source>
</reference>
<gene>
    <name evidence="2" type="ORF">WB403_50445</name>
</gene>
<sequence length="88" mass="9123">GVVKDTANLSTGAQVDEEILGTKTVNVEVKGVADIPYGGTSGTAWTAIPDTDPDPASGVQTTIQESQNGDSYAELDFTVLSGERRPDP</sequence>
<feature type="non-terminal residue" evidence="2">
    <location>
        <position position="1"/>
    </location>
</feature>
<evidence type="ECO:0000313" key="2">
    <source>
        <dbReference type="EMBL" id="MEI5617332.1"/>
    </source>
</evidence>
<keyword evidence="3" id="KW-1185">Reference proteome</keyword>
<feature type="non-terminal residue" evidence="2">
    <location>
        <position position="88"/>
    </location>
</feature>
<comment type="caution">
    <text evidence="2">The sequence shown here is derived from an EMBL/GenBank/DDBJ whole genome shotgun (WGS) entry which is preliminary data.</text>
</comment>
<evidence type="ECO:0000256" key="1">
    <source>
        <dbReference type="SAM" id="MobiDB-lite"/>
    </source>
</evidence>
<feature type="compositionally biased region" description="Polar residues" evidence="1">
    <location>
        <begin position="58"/>
        <end position="70"/>
    </location>
</feature>
<protein>
    <submittedName>
        <fullName evidence="2">Uncharacterized protein</fullName>
    </submittedName>
</protein>
<name>A0ABU8GVW0_9ACTN</name>
<proteinExistence type="predicted"/>
<feature type="region of interest" description="Disordered" evidence="1">
    <location>
        <begin position="43"/>
        <end position="72"/>
    </location>
</feature>
<organism evidence="2 3">
    <name type="scientific">Streptomyces brasiliscabiei</name>
    <dbReference type="NCBI Taxonomy" id="2736302"/>
    <lineage>
        <taxon>Bacteria</taxon>
        <taxon>Bacillati</taxon>
        <taxon>Actinomycetota</taxon>
        <taxon>Actinomycetes</taxon>
        <taxon>Kitasatosporales</taxon>
        <taxon>Streptomycetaceae</taxon>
        <taxon>Streptomyces</taxon>
    </lineage>
</organism>
<dbReference type="Proteomes" id="UP001365781">
    <property type="component" value="Unassembled WGS sequence"/>
</dbReference>
<evidence type="ECO:0000313" key="3">
    <source>
        <dbReference type="Proteomes" id="UP001365781"/>
    </source>
</evidence>